<dbReference type="EMBL" id="KQ474078">
    <property type="protein sequence ID" value="KPV75269.1"/>
    <property type="molecule type" value="Genomic_DNA"/>
</dbReference>
<evidence type="ECO:0000313" key="4">
    <source>
        <dbReference type="EMBL" id="KPV75269.1"/>
    </source>
</evidence>
<sequence length="1109" mass="117900">MSGLRLPSTPRASLSASGGSALPTPSSRRKSGVPRPPSSLAHNGELSALRQAISAHDPASYAASPGAFDDPDSPFAVGIALGGHPAHEGSSGSERATRQPVLPGVRTGPVQPRAAVPSRPTTPSTPSYARARTPTGFGSSTSRFTRPTSRQSGGGGDELTVGREVAFEIAGDKMEGTLRFVGEVEGKSGQWGGVELDAAFAGRGKNDGSVAGVQYFACPPQCGLFLPLAKVTAKPRPSMPPPLTAGSRASRMAGMSAKDLASRRSSLAPSSTTTTSATPATRTRSPTKPRTSLSPTKPRTSMSPTKRLSASTSAAPSTLTTPKPTRLSRPSIGGAVGSTPTTMRKSLGATPRASLGGSIKRPPSSLRTHSAAPDVPPIPSAYGLARSVTPSSQSGRVTPSTPGAMMRRRTSLAQSDLGSSIRPSTPSLRSSSRQSFASSVSRQSHRSTTSTTADPDELDDLRRELAEAQQREGEIRQLLEGSERLGREVEDRLGEKNRRIADLEERLAVLEKERERAREDEDARLAAAAAQGGEEGDRAARVRELEKRVEEQQAAIEAHKAAHDKLKREDKHRTAAKEAEVESLRERLERSAKDHDEERADLSNQVDKLRSAGQALCETYEEKIAEIELARLEAVELAETLQAQLEGAGDGARAASSSREDSPSASRHHLSASVSAAQAIDAENTRAELDHLRDKVATLEEQLEDARMQLEQEFADAKSRRTKVGEAEQRLKGEIASLKEAVDRSAKAESRLAARIDELQAALHESQATLEAERSELEGLRHDASGDATASIADDLKRVHNELSATKADLERTQRDAAQHTGLVGELRTDLRNAEKEIERLQKLAPPSPSSNVGARSSSSSSSSPEDPSATREQIVGLKSIIETLTEENKQLVDRNKAIEGETAGLKDSQRALEMTVENLMAQLDSGSATATAAPGSPSSSLAADSSLRRELEELRGQLKEVQRKSDLEIKALTQEVTELESLVESKIYHEDELESELEKYKALADAVKAGPASSNGHAKQPSVVLDAGEVGECEMCGEKGHDLDSCPDFAASSPTRTSFSSNSLADLGAETKPASKPSASSTNAADYCDDCEEYGHALEDCPLASEIF</sequence>
<feature type="compositionally biased region" description="Low complexity" evidence="2">
    <location>
        <begin position="12"/>
        <end position="22"/>
    </location>
</feature>
<feature type="domain" description="CAP-Gly" evidence="3">
    <location>
        <begin position="182"/>
        <end position="227"/>
    </location>
</feature>
<dbReference type="PROSITE" id="PS50245">
    <property type="entry name" value="CAP_GLY_2"/>
    <property type="match status" value="1"/>
</dbReference>
<feature type="compositionally biased region" description="Low complexity" evidence="2">
    <location>
        <begin position="139"/>
        <end position="151"/>
    </location>
</feature>
<dbReference type="STRING" id="578459.A0A194S420"/>
<evidence type="ECO:0000259" key="3">
    <source>
        <dbReference type="PROSITE" id="PS50245"/>
    </source>
</evidence>
<feature type="compositionally biased region" description="Basic and acidic residues" evidence="2">
    <location>
        <begin position="827"/>
        <end position="842"/>
    </location>
</feature>
<organism evidence="4 5">
    <name type="scientific">Rhodotorula graminis (strain WP1)</name>
    <dbReference type="NCBI Taxonomy" id="578459"/>
    <lineage>
        <taxon>Eukaryota</taxon>
        <taxon>Fungi</taxon>
        <taxon>Dikarya</taxon>
        <taxon>Basidiomycota</taxon>
        <taxon>Pucciniomycotina</taxon>
        <taxon>Microbotryomycetes</taxon>
        <taxon>Sporidiobolales</taxon>
        <taxon>Sporidiobolaceae</taxon>
        <taxon>Rhodotorula</taxon>
    </lineage>
</organism>
<dbReference type="Proteomes" id="UP000053890">
    <property type="component" value="Unassembled WGS sequence"/>
</dbReference>
<feature type="coiled-coil region" evidence="1">
    <location>
        <begin position="875"/>
        <end position="902"/>
    </location>
</feature>
<feature type="region of interest" description="Disordered" evidence="2">
    <location>
        <begin position="806"/>
        <end position="875"/>
    </location>
</feature>
<keyword evidence="1" id="KW-0175">Coiled coil</keyword>
<feature type="compositionally biased region" description="Low complexity" evidence="2">
    <location>
        <begin position="263"/>
        <end position="298"/>
    </location>
</feature>
<evidence type="ECO:0000256" key="2">
    <source>
        <dbReference type="SAM" id="MobiDB-lite"/>
    </source>
</evidence>
<feature type="compositionally biased region" description="Basic and acidic residues" evidence="2">
    <location>
        <begin position="513"/>
        <end position="524"/>
    </location>
</feature>
<dbReference type="PANTHER" id="PTHR23159:SF60">
    <property type="entry name" value="SPINDLE ASSEMBLY ABNORMAL PROTEIN 4"/>
    <property type="match status" value="1"/>
</dbReference>
<feature type="compositionally biased region" description="Low complexity" evidence="2">
    <location>
        <begin position="926"/>
        <end position="946"/>
    </location>
</feature>
<feature type="coiled-coil region" evidence="1">
    <location>
        <begin position="682"/>
        <end position="720"/>
    </location>
</feature>
<proteinExistence type="predicted"/>
<dbReference type="RefSeq" id="XP_018271318.1">
    <property type="nucleotide sequence ID" value="XM_018416756.1"/>
</dbReference>
<feature type="region of interest" description="Disordered" evidence="2">
    <location>
        <begin position="513"/>
        <end position="539"/>
    </location>
</feature>
<gene>
    <name evidence="4" type="ORF">RHOBADRAFT_53266</name>
</gene>
<dbReference type="Gene3D" id="2.30.30.190">
    <property type="entry name" value="CAP Gly-rich-like domain"/>
    <property type="match status" value="1"/>
</dbReference>
<feature type="compositionally biased region" description="Low complexity" evidence="2">
    <location>
        <begin position="419"/>
        <end position="452"/>
    </location>
</feature>
<feature type="region of interest" description="Disordered" evidence="2">
    <location>
        <begin position="926"/>
        <end position="947"/>
    </location>
</feature>
<dbReference type="OMA" id="XSLNELR"/>
<dbReference type="Gene3D" id="4.10.60.10">
    <property type="entry name" value="Zinc finger, CCHC-type"/>
    <property type="match status" value="1"/>
</dbReference>
<feature type="compositionally biased region" description="Low complexity" evidence="2">
    <location>
        <begin position="1050"/>
        <end position="1064"/>
    </location>
</feature>
<evidence type="ECO:0000256" key="1">
    <source>
        <dbReference type="SAM" id="Coils"/>
    </source>
</evidence>
<feature type="region of interest" description="Disordered" evidence="2">
    <location>
        <begin position="1"/>
        <end position="158"/>
    </location>
</feature>
<dbReference type="AlphaFoldDB" id="A0A194S420"/>
<feature type="compositionally biased region" description="Low complexity" evidence="2">
    <location>
        <begin position="308"/>
        <end position="322"/>
    </location>
</feature>
<feature type="region of interest" description="Disordered" evidence="2">
    <location>
        <begin position="646"/>
        <end position="682"/>
    </location>
</feature>
<protein>
    <recommendedName>
        <fullName evidence="3">CAP-Gly domain-containing protein</fullName>
    </recommendedName>
</protein>
<feature type="region of interest" description="Disordered" evidence="2">
    <location>
        <begin position="1048"/>
        <end position="1085"/>
    </location>
</feature>
<feature type="compositionally biased region" description="Low complexity" evidence="2">
    <location>
        <begin position="850"/>
        <end position="868"/>
    </location>
</feature>
<accession>A0A194S420</accession>
<feature type="compositionally biased region" description="Low complexity" evidence="2">
    <location>
        <begin position="117"/>
        <end position="127"/>
    </location>
</feature>
<dbReference type="SMART" id="SM01052">
    <property type="entry name" value="CAP_GLY"/>
    <property type="match status" value="1"/>
</dbReference>
<dbReference type="PROSITE" id="PS00845">
    <property type="entry name" value="CAP_GLY_1"/>
    <property type="match status" value="1"/>
</dbReference>
<reference evidence="4 5" key="1">
    <citation type="journal article" date="2015" name="Front. Microbiol.">
        <title>Genome sequence of the plant growth promoting endophytic yeast Rhodotorula graminis WP1.</title>
        <authorList>
            <person name="Firrincieli A."/>
            <person name="Otillar R."/>
            <person name="Salamov A."/>
            <person name="Schmutz J."/>
            <person name="Khan Z."/>
            <person name="Redman R.S."/>
            <person name="Fleck N.D."/>
            <person name="Lindquist E."/>
            <person name="Grigoriev I.V."/>
            <person name="Doty S.L."/>
        </authorList>
    </citation>
    <scope>NUCLEOTIDE SEQUENCE [LARGE SCALE GENOMIC DNA]</scope>
    <source>
        <strain evidence="4 5">WP1</strain>
    </source>
</reference>
<name>A0A194S420_RHOGW</name>
<feature type="region of interest" description="Disordered" evidence="2">
    <location>
        <begin position="559"/>
        <end position="606"/>
    </location>
</feature>
<feature type="compositionally biased region" description="Basic and acidic residues" evidence="2">
    <location>
        <begin position="808"/>
        <end position="818"/>
    </location>
</feature>
<dbReference type="GeneID" id="28977204"/>
<evidence type="ECO:0000313" key="5">
    <source>
        <dbReference type="Proteomes" id="UP000053890"/>
    </source>
</evidence>
<feature type="region of interest" description="Disordered" evidence="2">
    <location>
        <begin position="232"/>
        <end position="490"/>
    </location>
</feature>
<dbReference type="SUPFAM" id="SSF74924">
    <property type="entry name" value="Cap-Gly domain"/>
    <property type="match status" value="1"/>
</dbReference>
<dbReference type="Pfam" id="PF01302">
    <property type="entry name" value="CAP_GLY"/>
    <property type="match status" value="1"/>
</dbReference>
<dbReference type="OrthoDB" id="2130750at2759"/>
<feature type="compositionally biased region" description="Basic and acidic residues" evidence="2">
    <location>
        <begin position="559"/>
        <end position="601"/>
    </location>
</feature>
<keyword evidence="5" id="KW-1185">Reference proteome</keyword>
<feature type="compositionally biased region" description="Basic and acidic residues" evidence="2">
    <location>
        <begin position="460"/>
        <end position="490"/>
    </location>
</feature>
<dbReference type="InterPro" id="IPR036859">
    <property type="entry name" value="CAP-Gly_dom_sf"/>
</dbReference>
<feature type="compositionally biased region" description="Polar residues" evidence="2">
    <location>
        <begin position="388"/>
        <end position="401"/>
    </location>
</feature>
<dbReference type="PANTHER" id="PTHR23159">
    <property type="entry name" value="CENTROSOMAL PROTEIN 2"/>
    <property type="match status" value="1"/>
</dbReference>
<dbReference type="InterPro" id="IPR000938">
    <property type="entry name" value="CAP-Gly_domain"/>
</dbReference>